<dbReference type="Pfam" id="PF03544">
    <property type="entry name" value="TonB_C"/>
    <property type="match status" value="1"/>
</dbReference>
<feature type="domain" description="TonB C-terminal" evidence="6">
    <location>
        <begin position="159"/>
        <end position="248"/>
    </location>
</feature>
<evidence type="ECO:0000313" key="8">
    <source>
        <dbReference type="Proteomes" id="UP000183085"/>
    </source>
</evidence>
<dbReference type="Gene3D" id="3.30.1150.10">
    <property type="match status" value="1"/>
</dbReference>
<proteinExistence type="predicted"/>
<evidence type="ECO:0000313" key="7">
    <source>
        <dbReference type="EMBL" id="OIP42999.1"/>
    </source>
</evidence>
<dbReference type="STRING" id="1817895.AUJ95_01115"/>
<feature type="compositionally biased region" description="Gly residues" evidence="5">
    <location>
        <begin position="115"/>
        <end position="124"/>
    </location>
</feature>
<accession>A0A1J5EG89</accession>
<gene>
    <name evidence="7" type="ORF">AUJ95_01115</name>
</gene>
<dbReference type="NCBIfam" id="TIGR01352">
    <property type="entry name" value="tonB_Cterm"/>
    <property type="match status" value="1"/>
</dbReference>
<dbReference type="Proteomes" id="UP000183085">
    <property type="component" value="Unassembled WGS sequence"/>
</dbReference>
<feature type="region of interest" description="Disordered" evidence="5">
    <location>
        <begin position="1"/>
        <end position="138"/>
    </location>
</feature>
<evidence type="ECO:0000256" key="3">
    <source>
        <dbReference type="ARBA" id="ARBA00022989"/>
    </source>
</evidence>
<keyword evidence="4" id="KW-0472">Membrane</keyword>
<protein>
    <recommendedName>
        <fullName evidence="6">TonB C-terminal domain-containing protein</fullName>
    </recommendedName>
</protein>
<feature type="compositionally biased region" description="Basic and acidic residues" evidence="5">
    <location>
        <begin position="63"/>
        <end position="75"/>
    </location>
</feature>
<evidence type="ECO:0000256" key="5">
    <source>
        <dbReference type="SAM" id="MobiDB-lite"/>
    </source>
</evidence>
<sequence>MEVAREEEKPRGMSDIFGSSQGKGLSKASTDRQLARDIKGSPANVKGIIPLFGGNETGQTTIKMERGAREVKTQEGKSGGSPGLSQLFGKQGESGNGKGEKIALQSKPASEPAKGGQGGVGKGKGISDLFGEKGGEKGAGVASVQPVKKLTENMVQITGQLSKRGKKKTFLPIYPAWAEKEGIEADVAIHFTVSSQGKVVDAYIERTSGHKELNKLAMIALRNWVFIPLPEDTTQENQWGIITFKFRL</sequence>
<evidence type="ECO:0000256" key="1">
    <source>
        <dbReference type="ARBA" id="ARBA00004167"/>
    </source>
</evidence>
<keyword evidence="2" id="KW-0812">Transmembrane</keyword>
<evidence type="ECO:0000259" key="6">
    <source>
        <dbReference type="PROSITE" id="PS52015"/>
    </source>
</evidence>
<reference evidence="7 8" key="1">
    <citation type="journal article" date="2016" name="Environ. Microbiol.">
        <title>Genomic resolution of a cold subsurface aquifer community provides metabolic insights for novel microbes adapted to high CO concentrations.</title>
        <authorList>
            <person name="Probst A.J."/>
            <person name="Castelle C.J."/>
            <person name="Singh A."/>
            <person name="Brown C.T."/>
            <person name="Anantharaman K."/>
            <person name="Sharon I."/>
            <person name="Hug L.A."/>
            <person name="Burstein D."/>
            <person name="Emerson J.B."/>
            <person name="Thomas B.C."/>
            <person name="Banfield J.F."/>
        </authorList>
    </citation>
    <scope>NUCLEOTIDE SEQUENCE [LARGE SCALE GENOMIC DNA]</scope>
    <source>
        <strain evidence="7">CG2_30_40_21</strain>
    </source>
</reference>
<comment type="subcellular location">
    <subcellularLocation>
        <location evidence="1">Membrane</location>
        <topology evidence="1">Single-pass membrane protein</topology>
    </subcellularLocation>
</comment>
<feature type="compositionally biased region" description="Polar residues" evidence="5">
    <location>
        <begin position="17"/>
        <end position="28"/>
    </location>
</feature>
<dbReference type="EMBL" id="MNYI01000029">
    <property type="protein sequence ID" value="OIP42999.1"/>
    <property type="molecule type" value="Genomic_DNA"/>
</dbReference>
<feature type="compositionally biased region" description="Basic and acidic residues" evidence="5">
    <location>
        <begin position="1"/>
        <end position="12"/>
    </location>
</feature>
<evidence type="ECO:0000256" key="4">
    <source>
        <dbReference type="ARBA" id="ARBA00023136"/>
    </source>
</evidence>
<keyword evidence="3" id="KW-1133">Transmembrane helix</keyword>
<organism evidence="7 8">
    <name type="scientific">Candidatus Desantisbacteria bacterium CG2_30_40_21</name>
    <dbReference type="NCBI Taxonomy" id="1817895"/>
    <lineage>
        <taxon>Bacteria</taxon>
        <taxon>Candidatus Desantisiibacteriota</taxon>
    </lineage>
</organism>
<dbReference type="GO" id="GO:0055085">
    <property type="term" value="P:transmembrane transport"/>
    <property type="evidence" value="ECO:0007669"/>
    <property type="project" value="InterPro"/>
</dbReference>
<dbReference type="InterPro" id="IPR037682">
    <property type="entry name" value="TonB_C"/>
</dbReference>
<dbReference type="GO" id="GO:0016020">
    <property type="term" value="C:membrane"/>
    <property type="evidence" value="ECO:0007669"/>
    <property type="project" value="UniProtKB-SubCell"/>
</dbReference>
<dbReference type="InterPro" id="IPR006260">
    <property type="entry name" value="TonB/TolA_C"/>
</dbReference>
<dbReference type="AlphaFoldDB" id="A0A1J5EG89"/>
<comment type="caution">
    <text evidence="7">The sequence shown here is derived from an EMBL/GenBank/DDBJ whole genome shotgun (WGS) entry which is preliminary data.</text>
</comment>
<evidence type="ECO:0000256" key="2">
    <source>
        <dbReference type="ARBA" id="ARBA00022692"/>
    </source>
</evidence>
<name>A0A1J5EG89_9BACT</name>
<feature type="compositionally biased region" description="Basic and acidic residues" evidence="5">
    <location>
        <begin position="29"/>
        <end position="39"/>
    </location>
</feature>
<dbReference type="SUPFAM" id="SSF74653">
    <property type="entry name" value="TolA/TonB C-terminal domain"/>
    <property type="match status" value="1"/>
</dbReference>
<dbReference type="PROSITE" id="PS52015">
    <property type="entry name" value="TONB_CTD"/>
    <property type="match status" value="1"/>
</dbReference>